<dbReference type="GO" id="GO:0006950">
    <property type="term" value="P:response to stress"/>
    <property type="evidence" value="ECO:0007669"/>
    <property type="project" value="TreeGrafter"/>
</dbReference>
<dbReference type="Pfam" id="PF12802">
    <property type="entry name" value="MarR_2"/>
    <property type="match status" value="1"/>
</dbReference>
<reference evidence="3 4" key="1">
    <citation type="submission" date="2016-11" db="EMBL/GenBank/DDBJ databases">
        <authorList>
            <person name="Jaros S."/>
            <person name="Januszkiewicz K."/>
            <person name="Wedrychowicz H."/>
        </authorList>
    </citation>
    <scope>NUCLEOTIDE SEQUENCE [LARGE SCALE GENOMIC DNA]</scope>
    <source>
        <strain evidence="3 4">CGMCC 4.2025</strain>
    </source>
</reference>
<feature type="compositionally biased region" description="Basic and acidic residues" evidence="1">
    <location>
        <begin position="185"/>
        <end position="194"/>
    </location>
</feature>
<evidence type="ECO:0000259" key="2">
    <source>
        <dbReference type="PROSITE" id="PS50995"/>
    </source>
</evidence>
<name>A0A1M7QEJ9_9ACTN</name>
<dbReference type="OrthoDB" id="8635520at2"/>
<feature type="region of interest" description="Disordered" evidence="1">
    <location>
        <begin position="171"/>
        <end position="208"/>
    </location>
</feature>
<dbReference type="Proteomes" id="UP000184111">
    <property type="component" value="Unassembled WGS sequence"/>
</dbReference>
<dbReference type="PANTHER" id="PTHR33164:SF99">
    <property type="entry name" value="MARR FAMILY REGULATORY PROTEIN"/>
    <property type="match status" value="1"/>
</dbReference>
<dbReference type="STRING" id="310782.SAMN05216499_13331"/>
<dbReference type="RefSeq" id="WP_073502461.1">
    <property type="nucleotide sequence ID" value="NZ_FRBI01000033.1"/>
</dbReference>
<sequence>MDHAEARPDTGKSLPDAGESLLDAGESLLDKDEDRAWQAFFETQVRFWRKLAQLLQQDTGLSEPDFAILSALHQAPGGQLRPFELSGVTQFEKSRLHHQLTRMVGRGLITRERCPDDARAAIIALTDHGRSAITAALPRRTAHIRDWLIEPLDAGQLAALTEISDAILDKLRTDDTTEQDEDPDQDRAPERCQDPDQDDSAAGSCSAD</sequence>
<dbReference type="GO" id="GO:0003700">
    <property type="term" value="F:DNA-binding transcription factor activity"/>
    <property type="evidence" value="ECO:0007669"/>
    <property type="project" value="InterPro"/>
</dbReference>
<dbReference type="PANTHER" id="PTHR33164">
    <property type="entry name" value="TRANSCRIPTIONAL REGULATOR, MARR FAMILY"/>
    <property type="match status" value="1"/>
</dbReference>
<accession>A0A1M7QEJ9</accession>
<dbReference type="Gene3D" id="1.10.10.10">
    <property type="entry name" value="Winged helix-like DNA-binding domain superfamily/Winged helix DNA-binding domain"/>
    <property type="match status" value="1"/>
</dbReference>
<keyword evidence="4" id="KW-1185">Reference proteome</keyword>
<gene>
    <name evidence="3" type="ORF">SAMN05216499_13331</name>
</gene>
<proteinExistence type="predicted"/>
<dbReference type="PROSITE" id="PS50995">
    <property type="entry name" value="HTH_MARR_2"/>
    <property type="match status" value="1"/>
</dbReference>
<dbReference type="SMART" id="SM00347">
    <property type="entry name" value="HTH_MARR"/>
    <property type="match status" value="1"/>
</dbReference>
<dbReference type="InterPro" id="IPR000835">
    <property type="entry name" value="HTH_MarR-typ"/>
</dbReference>
<dbReference type="EMBL" id="FRBI01000033">
    <property type="protein sequence ID" value="SHN29334.1"/>
    <property type="molecule type" value="Genomic_DNA"/>
</dbReference>
<evidence type="ECO:0000313" key="3">
    <source>
        <dbReference type="EMBL" id="SHN29334.1"/>
    </source>
</evidence>
<organism evidence="3 4">
    <name type="scientific">Actinacidiphila paucisporea</name>
    <dbReference type="NCBI Taxonomy" id="310782"/>
    <lineage>
        <taxon>Bacteria</taxon>
        <taxon>Bacillati</taxon>
        <taxon>Actinomycetota</taxon>
        <taxon>Actinomycetes</taxon>
        <taxon>Kitasatosporales</taxon>
        <taxon>Streptomycetaceae</taxon>
        <taxon>Actinacidiphila</taxon>
    </lineage>
</organism>
<dbReference type="InterPro" id="IPR036390">
    <property type="entry name" value="WH_DNA-bd_sf"/>
</dbReference>
<evidence type="ECO:0000256" key="1">
    <source>
        <dbReference type="SAM" id="MobiDB-lite"/>
    </source>
</evidence>
<evidence type="ECO:0000313" key="4">
    <source>
        <dbReference type="Proteomes" id="UP000184111"/>
    </source>
</evidence>
<protein>
    <submittedName>
        <fullName evidence="3">Transcriptional regulator, MarR family</fullName>
    </submittedName>
</protein>
<dbReference type="AlphaFoldDB" id="A0A1M7QEJ9"/>
<dbReference type="InterPro" id="IPR036388">
    <property type="entry name" value="WH-like_DNA-bd_sf"/>
</dbReference>
<feature type="domain" description="HTH marR-type" evidence="2">
    <location>
        <begin position="26"/>
        <end position="169"/>
    </location>
</feature>
<dbReference type="SUPFAM" id="SSF46785">
    <property type="entry name" value="Winged helix' DNA-binding domain"/>
    <property type="match status" value="1"/>
</dbReference>
<dbReference type="InterPro" id="IPR039422">
    <property type="entry name" value="MarR/SlyA-like"/>
</dbReference>